<dbReference type="Proteomes" id="UP000266861">
    <property type="component" value="Unassembled WGS sequence"/>
</dbReference>
<reference evidence="1 2" key="1">
    <citation type="submission" date="2018-08" db="EMBL/GenBank/DDBJ databases">
        <title>Genome and evolution of the arbuscular mycorrhizal fungus Diversispora epigaea (formerly Glomus versiforme) and its bacterial endosymbionts.</title>
        <authorList>
            <person name="Sun X."/>
            <person name="Fei Z."/>
            <person name="Harrison M."/>
        </authorList>
    </citation>
    <scope>NUCLEOTIDE SEQUENCE [LARGE SCALE GENOMIC DNA]</scope>
    <source>
        <strain evidence="1 2">IT104</strain>
    </source>
</reference>
<organism evidence="1 2">
    <name type="scientific">Diversispora epigaea</name>
    <dbReference type="NCBI Taxonomy" id="1348612"/>
    <lineage>
        <taxon>Eukaryota</taxon>
        <taxon>Fungi</taxon>
        <taxon>Fungi incertae sedis</taxon>
        <taxon>Mucoromycota</taxon>
        <taxon>Glomeromycotina</taxon>
        <taxon>Glomeromycetes</taxon>
        <taxon>Diversisporales</taxon>
        <taxon>Diversisporaceae</taxon>
        <taxon>Diversispora</taxon>
    </lineage>
</organism>
<protein>
    <submittedName>
        <fullName evidence="1">Uncharacterized protein</fullName>
    </submittedName>
</protein>
<evidence type="ECO:0000313" key="1">
    <source>
        <dbReference type="EMBL" id="RHZ75673.1"/>
    </source>
</evidence>
<keyword evidence="2" id="KW-1185">Reference proteome</keyword>
<dbReference type="AlphaFoldDB" id="A0A397IRT8"/>
<sequence length="103" mass="12295">MNHTKYLPFKKKSVLWRTNNCRSILRTAALLFTIRFFFSHSKCRNTQNNEINLMTGNANSTFLLRIMRIEILINGVRIKVHMKSYDFFLSHQMQCNLMNLSMF</sequence>
<comment type="caution">
    <text evidence="1">The sequence shown here is derived from an EMBL/GenBank/DDBJ whole genome shotgun (WGS) entry which is preliminary data.</text>
</comment>
<dbReference type="EMBL" id="PQFF01000197">
    <property type="protein sequence ID" value="RHZ75673.1"/>
    <property type="molecule type" value="Genomic_DNA"/>
</dbReference>
<proteinExistence type="predicted"/>
<accession>A0A397IRT8</accession>
<name>A0A397IRT8_9GLOM</name>
<evidence type="ECO:0000313" key="2">
    <source>
        <dbReference type="Proteomes" id="UP000266861"/>
    </source>
</evidence>
<gene>
    <name evidence="1" type="ORF">Glove_212g33</name>
</gene>